<keyword evidence="4" id="KW-0472">Membrane</keyword>
<evidence type="ECO:0000256" key="4">
    <source>
        <dbReference type="SAM" id="Phobius"/>
    </source>
</evidence>
<keyword evidence="1 3" id="KW-0807">Transducer</keyword>
<dbReference type="EMBL" id="FMJE01000002">
    <property type="protein sequence ID" value="SCM79339.1"/>
    <property type="molecule type" value="Genomic_DNA"/>
</dbReference>
<evidence type="ECO:0000256" key="2">
    <source>
        <dbReference type="ARBA" id="ARBA00029447"/>
    </source>
</evidence>
<evidence type="ECO:0000256" key="3">
    <source>
        <dbReference type="PROSITE-ProRule" id="PRU00284"/>
    </source>
</evidence>
<dbReference type="SMART" id="SM00283">
    <property type="entry name" value="MA"/>
    <property type="match status" value="1"/>
</dbReference>
<gene>
    <name evidence="7" type="ORF">KL86SPO_20520</name>
</gene>
<dbReference type="GO" id="GO:0016020">
    <property type="term" value="C:membrane"/>
    <property type="evidence" value="ECO:0007669"/>
    <property type="project" value="InterPro"/>
</dbReference>
<protein>
    <recommendedName>
        <fullName evidence="8">Methyl-accepting chemotaxis protein</fullName>
    </recommendedName>
</protein>
<dbReference type="PANTHER" id="PTHR32089">
    <property type="entry name" value="METHYL-ACCEPTING CHEMOTAXIS PROTEIN MCPB"/>
    <property type="match status" value="1"/>
</dbReference>
<proteinExistence type="inferred from homology"/>
<sequence>MTTRRYPIIVQLTAIFTVTILFFLVILGYVLYSYSNTTTAIVEYSDKVNTASARLIMVKDAHTDFTRALLNMRGFLFYADGAVQYEQGYRSNFGNSYETAKKYNETARNSDENAGQLEKLLAEYLVLGDKAIAAKKNNDPDLNKVLNAGRQLVDQIDAQFVVTAQKLGNAINADSNFLINQSKVQSQIGMVAGIIVTISAILVAVIYSRQITIRLNNLKTEVSAVGALDLSRPDFHATRNDEIGDMAEAIINMKRTLRGIVGQIKNSADTLAASSEELTANSEQSAQAANQIAASITRVATGANEQLAAANEASTVVENMSAGIQQVAANITQVADQSIQAAGKADEGDKAVEQAVSQMLQVEDTVNTSAEVVAKLGERSKEIGQIVDTISGIAGQTNLLALNAAIEAARAGEQGRGFAVVAEEVRKLAEQSQEAAKKIAELIGEIQGDTDKAVVAMNNGTREVKAGAEVVNAAGRAFHEIVEVVSCVSKQVGESSAAIQQIAGESQQIVGTVTTIDTLSKMSAGEAQNVSAATEEQLASTADIAAASEELSRLAQALQMEMVKFRV</sequence>
<evidence type="ECO:0000259" key="6">
    <source>
        <dbReference type="PROSITE" id="PS50885"/>
    </source>
</evidence>
<evidence type="ECO:0008006" key="8">
    <source>
        <dbReference type="Google" id="ProtNLM"/>
    </source>
</evidence>
<dbReference type="Pfam" id="PF00015">
    <property type="entry name" value="MCPsignal"/>
    <property type="match status" value="1"/>
</dbReference>
<feature type="transmembrane region" description="Helical" evidence="4">
    <location>
        <begin position="188"/>
        <end position="207"/>
    </location>
</feature>
<evidence type="ECO:0000259" key="5">
    <source>
        <dbReference type="PROSITE" id="PS50111"/>
    </source>
</evidence>
<dbReference type="GO" id="GO:0007165">
    <property type="term" value="P:signal transduction"/>
    <property type="evidence" value="ECO:0007669"/>
    <property type="project" value="UniProtKB-KW"/>
</dbReference>
<dbReference type="PROSITE" id="PS50111">
    <property type="entry name" value="CHEMOTAXIS_TRANSDUC_2"/>
    <property type="match status" value="1"/>
</dbReference>
<comment type="similarity">
    <text evidence="2">Belongs to the methyl-accepting chemotaxis (MCP) protein family.</text>
</comment>
<feature type="domain" description="Methyl-accepting transducer" evidence="5">
    <location>
        <begin position="281"/>
        <end position="517"/>
    </location>
</feature>
<feature type="transmembrane region" description="Helical" evidence="4">
    <location>
        <begin position="12"/>
        <end position="32"/>
    </location>
</feature>
<dbReference type="InterPro" id="IPR004089">
    <property type="entry name" value="MCPsignal_dom"/>
</dbReference>
<organism evidence="7">
    <name type="scientific">uncultured Sporomusa sp</name>
    <dbReference type="NCBI Taxonomy" id="307249"/>
    <lineage>
        <taxon>Bacteria</taxon>
        <taxon>Bacillati</taxon>
        <taxon>Bacillota</taxon>
        <taxon>Negativicutes</taxon>
        <taxon>Selenomonadales</taxon>
        <taxon>Sporomusaceae</taxon>
        <taxon>Sporomusa</taxon>
        <taxon>environmental samples</taxon>
    </lineage>
</organism>
<feature type="domain" description="HAMP" evidence="6">
    <location>
        <begin position="209"/>
        <end position="262"/>
    </location>
</feature>
<dbReference type="PANTHER" id="PTHR32089:SF112">
    <property type="entry name" value="LYSOZYME-LIKE PROTEIN-RELATED"/>
    <property type="match status" value="1"/>
</dbReference>
<dbReference type="CDD" id="cd11386">
    <property type="entry name" value="MCP_signal"/>
    <property type="match status" value="1"/>
</dbReference>
<reference evidence="7" key="1">
    <citation type="submission" date="2016-08" db="EMBL/GenBank/DDBJ databases">
        <authorList>
            <person name="Seilhamer J.J."/>
        </authorList>
    </citation>
    <scope>NUCLEOTIDE SEQUENCE</scope>
    <source>
        <strain evidence="7">86</strain>
    </source>
</reference>
<keyword evidence="4" id="KW-1133">Transmembrane helix</keyword>
<dbReference type="AlphaFoldDB" id="A0A212LPJ7"/>
<dbReference type="SUPFAM" id="SSF58104">
    <property type="entry name" value="Methyl-accepting chemotaxis protein (MCP) signaling domain"/>
    <property type="match status" value="1"/>
</dbReference>
<dbReference type="RefSeq" id="WP_288183495.1">
    <property type="nucleotide sequence ID" value="NZ_LT608335.1"/>
</dbReference>
<name>A0A212LPJ7_9FIRM</name>
<evidence type="ECO:0000313" key="7">
    <source>
        <dbReference type="EMBL" id="SCM79339.1"/>
    </source>
</evidence>
<evidence type="ECO:0000256" key="1">
    <source>
        <dbReference type="ARBA" id="ARBA00023224"/>
    </source>
</evidence>
<dbReference type="Gene3D" id="1.10.287.950">
    <property type="entry name" value="Methyl-accepting chemotaxis protein"/>
    <property type="match status" value="1"/>
</dbReference>
<keyword evidence="4" id="KW-0812">Transmembrane</keyword>
<accession>A0A212LPJ7</accession>
<dbReference type="PROSITE" id="PS50885">
    <property type="entry name" value="HAMP"/>
    <property type="match status" value="1"/>
</dbReference>
<dbReference type="InterPro" id="IPR003660">
    <property type="entry name" value="HAMP_dom"/>
</dbReference>